<reference evidence="3 4" key="1">
    <citation type="submission" date="2017-06" db="EMBL/GenBank/DDBJ databases">
        <authorList>
            <person name="Kim H.J."/>
            <person name="Triplett B.A."/>
        </authorList>
    </citation>
    <scope>NUCLEOTIDE SEQUENCE [LARGE SCALE GENOMIC DNA]</scope>
    <source>
        <strain evidence="3 4">SCA</strain>
    </source>
</reference>
<dbReference type="RefSeq" id="WP_089282441.1">
    <property type="nucleotide sequence ID" value="NZ_FZOJ01000006.1"/>
</dbReference>
<protein>
    <submittedName>
        <fullName evidence="3">Cell division protein FtsL</fullName>
    </submittedName>
</protein>
<organism evidence="3 4">
    <name type="scientific">Anaerovirgula multivorans</name>
    <dbReference type="NCBI Taxonomy" id="312168"/>
    <lineage>
        <taxon>Bacteria</taxon>
        <taxon>Bacillati</taxon>
        <taxon>Bacillota</taxon>
        <taxon>Clostridia</taxon>
        <taxon>Peptostreptococcales</taxon>
        <taxon>Natronincolaceae</taxon>
        <taxon>Anaerovirgula</taxon>
    </lineage>
</organism>
<accession>A0A239CY86</accession>
<dbReference type="OrthoDB" id="1757177at2"/>
<gene>
    <name evidence="3" type="ORF">SAMN05446037_1006204</name>
</gene>
<keyword evidence="2" id="KW-1133">Transmembrane helix</keyword>
<keyword evidence="2" id="KW-0472">Membrane</keyword>
<keyword evidence="4" id="KW-1185">Reference proteome</keyword>
<keyword evidence="2" id="KW-0812">Transmembrane</keyword>
<evidence type="ECO:0000256" key="1">
    <source>
        <dbReference type="SAM" id="Coils"/>
    </source>
</evidence>
<keyword evidence="1" id="KW-0175">Coiled coil</keyword>
<feature type="transmembrane region" description="Helical" evidence="2">
    <location>
        <begin position="36"/>
        <end position="54"/>
    </location>
</feature>
<evidence type="ECO:0000313" key="4">
    <source>
        <dbReference type="Proteomes" id="UP000198304"/>
    </source>
</evidence>
<evidence type="ECO:0000256" key="2">
    <source>
        <dbReference type="SAM" id="Phobius"/>
    </source>
</evidence>
<feature type="coiled-coil region" evidence="1">
    <location>
        <begin position="59"/>
        <end position="93"/>
    </location>
</feature>
<dbReference type="GO" id="GO:0051301">
    <property type="term" value="P:cell division"/>
    <property type="evidence" value="ECO:0007669"/>
    <property type="project" value="UniProtKB-KW"/>
</dbReference>
<keyword evidence="3" id="KW-0131">Cell cycle</keyword>
<dbReference type="EMBL" id="FZOJ01000006">
    <property type="protein sequence ID" value="SNS24621.1"/>
    <property type="molecule type" value="Genomic_DNA"/>
</dbReference>
<keyword evidence="3" id="KW-0132">Cell division</keyword>
<dbReference type="AlphaFoldDB" id="A0A239CY86"/>
<dbReference type="Proteomes" id="UP000198304">
    <property type="component" value="Unassembled WGS sequence"/>
</dbReference>
<sequence length="162" mass="19190">MVVARKTYDYLQPQEQQQEKVVKKQKPLKNYRFEKIMLGIGIVAVFSLSLMLLIRFATITETRYQVHSLNNQLEQLETQKERLRIEVEQVSKSRWIEREAIERLDMQYPLPDQVLYIHVHPAEVAMVSSQIKKQYDEMLPSEIASDNIIYTMFSKIVGLFRI</sequence>
<evidence type="ECO:0000313" key="3">
    <source>
        <dbReference type="EMBL" id="SNS24621.1"/>
    </source>
</evidence>
<name>A0A239CY86_9FIRM</name>
<proteinExistence type="predicted"/>